<evidence type="ECO:0000256" key="4">
    <source>
        <dbReference type="ARBA" id="ARBA00023014"/>
    </source>
</evidence>
<dbReference type="Pfam" id="PF04055">
    <property type="entry name" value="Radical_SAM"/>
    <property type="match status" value="1"/>
</dbReference>
<evidence type="ECO:0000313" key="6">
    <source>
        <dbReference type="EMBL" id="MBD3323312.1"/>
    </source>
</evidence>
<feature type="domain" description="Radical SAM core" evidence="5">
    <location>
        <begin position="2"/>
        <end position="217"/>
    </location>
</feature>
<evidence type="ECO:0000256" key="2">
    <source>
        <dbReference type="ARBA" id="ARBA00022723"/>
    </source>
</evidence>
<dbReference type="InterPro" id="IPR058240">
    <property type="entry name" value="rSAM_sf"/>
</dbReference>
<protein>
    <submittedName>
        <fullName evidence="6">Radical SAM protein</fullName>
    </submittedName>
</protein>
<dbReference type="Gene3D" id="3.20.20.70">
    <property type="entry name" value="Aldolase class I"/>
    <property type="match status" value="1"/>
</dbReference>
<sequence length="333" mass="37035">MFQQSKSLCIASLHSGGVITNYFCSSACRHCLYRCSPKWPKEYMSPETTRKNLETVHRLGCHAVHIGGGEPLLRPEALGSVLEMARETGVAVEYVETNSSWFRSEAEACAILEKLRASGLRTLLVSISPFHNEHIPFWKVKGVLEACQRTGIVVFPWVSGFIPDLETLDDRQTHALEEYQQRFGAEYLQALPQRYWIAPGGRALETFGALAVKKPLEHFLSANVGGCAELAEVSHFHLDLHGNYVPGLCAGLAIQREDLGKPLPPEKYPLITRLYAEGLRALAAYAVEEYGFRASGSGYASKCDVCYAIRRCLVVERGITSKELQPRGHYLYG</sequence>
<dbReference type="GO" id="GO:0046872">
    <property type="term" value="F:metal ion binding"/>
    <property type="evidence" value="ECO:0007669"/>
    <property type="project" value="UniProtKB-KW"/>
</dbReference>
<dbReference type="InterPro" id="IPR013785">
    <property type="entry name" value="Aldolase_TIM"/>
</dbReference>
<dbReference type="InterPro" id="IPR007197">
    <property type="entry name" value="rSAM"/>
</dbReference>
<keyword evidence="3" id="KW-0408">Iron</keyword>
<dbReference type="Proteomes" id="UP000649604">
    <property type="component" value="Unassembled WGS sequence"/>
</dbReference>
<accession>A0A9D5JS84</accession>
<dbReference type="PANTHER" id="PTHR11228">
    <property type="entry name" value="RADICAL SAM DOMAIN PROTEIN"/>
    <property type="match status" value="1"/>
</dbReference>
<keyword evidence="4" id="KW-0411">Iron-sulfur</keyword>
<keyword evidence="2" id="KW-0479">Metal-binding</keyword>
<name>A0A9D5JS84_9BACT</name>
<dbReference type="InterPro" id="IPR050377">
    <property type="entry name" value="Radical_SAM_PqqE_MftC-like"/>
</dbReference>
<evidence type="ECO:0000313" key="7">
    <source>
        <dbReference type="Proteomes" id="UP000649604"/>
    </source>
</evidence>
<comment type="caution">
    <text evidence="6">The sequence shown here is derived from an EMBL/GenBank/DDBJ whole genome shotgun (WGS) entry which is preliminary data.</text>
</comment>
<evidence type="ECO:0000256" key="1">
    <source>
        <dbReference type="ARBA" id="ARBA00022691"/>
    </source>
</evidence>
<proteinExistence type="predicted"/>
<dbReference type="SUPFAM" id="SSF102114">
    <property type="entry name" value="Radical SAM enzymes"/>
    <property type="match status" value="1"/>
</dbReference>
<dbReference type="PROSITE" id="PS51918">
    <property type="entry name" value="RADICAL_SAM"/>
    <property type="match status" value="1"/>
</dbReference>
<dbReference type="EMBL" id="WJJP01000054">
    <property type="protein sequence ID" value="MBD3323312.1"/>
    <property type="molecule type" value="Genomic_DNA"/>
</dbReference>
<dbReference type="AlphaFoldDB" id="A0A9D5JS84"/>
<reference evidence="6" key="1">
    <citation type="submission" date="2019-11" db="EMBL/GenBank/DDBJ databases">
        <title>Microbial mats filling the niche in hypersaline microbial mats.</title>
        <authorList>
            <person name="Wong H.L."/>
            <person name="Macleod F.I."/>
            <person name="White R.A. III"/>
            <person name="Burns B.P."/>
        </authorList>
    </citation>
    <scope>NUCLEOTIDE SEQUENCE</scope>
    <source>
        <strain evidence="6">Rbin_158</strain>
    </source>
</reference>
<dbReference type="SFLD" id="SFLDS00029">
    <property type="entry name" value="Radical_SAM"/>
    <property type="match status" value="1"/>
</dbReference>
<dbReference type="CDD" id="cd01335">
    <property type="entry name" value="Radical_SAM"/>
    <property type="match status" value="1"/>
</dbReference>
<evidence type="ECO:0000256" key="3">
    <source>
        <dbReference type="ARBA" id="ARBA00023004"/>
    </source>
</evidence>
<dbReference type="GO" id="GO:0003824">
    <property type="term" value="F:catalytic activity"/>
    <property type="evidence" value="ECO:0007669"/>
    <property type="project" value="InterPro"/>
</dbReference>
<dbReference type="PANTHER" id="PTHR11228:SF7">
    <property type="entry name" value="PQQA PEPTIDE CYCLASE"/>
    <property type="match status" value="1"/>
</dbReference>
<keyword evidence="1" id="KW-0949">S-adenosyl-L-methionine</keyword>
<dbReference type="GO" id="GO:0051536">
    <property type="term" value="F:iron-sulfur cluster binding"/>
    <property type="evidence" value="ECO:0007669"/>
    <property type="project" value="UniProtKB-KW"/>
</dbReference>
<evidence type="ECO:0000259" key="5">
    <source>
        <dbReference type="PROSITE" id="PS51918"/>
    </source>
</evidence>
<gene>
    <name evidence="6" type="ORF">GF339_01940</name>
</gene>
<organism evidence="6 7">
    <name type="scientific">candidate division KSB3 bacterium</name>
    <dbReference type="NCBI Taxonomy" id="2044937"/>
    <lineage>
        <taxon>Bacteria</taxon>
        <taxon>candidate division KSB3</taxon>
    </lineage>
</organism>